<dbReference type="InterPro" id="IPR036390">
    <property type="entry name" value="WH_DNA-bd_sf"/>
</dbReference>
<feature type="domain" description="HTH gntR-type" evidence="5">
    <location>
        <begin position="47"/>
        <end position="114"/>
    </location>
</feature>
<evidence type="ECO:0000259" key="5">
    <source>
        <dbReference type="PROSITE" id="PS50949"/>
    </source>
</evidence>
<feature type="region of interest" description="Disordered" evidence="4">
    <location>
        <begin position="1"/>
        <end position="48"/>
    </location>
</feature>
<dbReference type="PROSITE" id="PS50949">
    <property type="entry name" value="HTH_GNTR"/>
    <property type="match status" value="1"/>
</dbReference>
<keyword evidence="3" id="KW-0804">Transcription</keyword>
<comment type="caution">
    <text evidence="6">The sequence shown here is derived from an EMBL/GenBank/DDBJ whole genome shotgun (WGS) entry which is preliminary data.</text>
</comment>
<proteinExistence type="predicted"/>
<dbReference type="Proteomes" id="UP000234845">
    <property type="component" value="Unassembled WGS sequence"/>
</dbReference>
<dbReference type="Pfam" id="PF07729">
    <property type="entry name" value="FCD"/>
    <property type="match status" value="1"/>
</dbReference>
<dbReference type="Gene3D" id="1.20.120.530">
    <property type="entry name" value="GntR ligand-binding domain-like"/>
    <property type="match status" value="1"/>
</dbReference>
<dbReference type="PANTHER" id="PTHR43537">
    <property type="entry name" value="TRANSCRIPTIONAL REGULATOR, GNTR FAMILY"/>
    <property type="match status" value="1"/>
</dbReference>
<gene>
    <name evidence="6" type="ORF">CWI75_13645</name>
</gene>
<protein>
    <recommendedName>
        <fullName evidence="5">HTH gntR-type domain-containing protein</fullName>
    </recommendedName>
</protein>
<dbReference type="EMBL" id="PKLZ01000010">
    <property type="protein sequence ID" value="PLW81787.1"/>
    <property type="molecule type" value="Genomic_DNA"/>
</dbReference>
<keyword evidence="7" id="KW-1185">Reference proteome</keyword>
<dbReference type="InterPro" id="IPR008920">
    <property type="entry name" value="TF_FadR/GntR_C"/>
</dbReference>
<evidence type="ECO:0000313" key="6">
    <source>
        <dbReference type="EMBL" id="PLW81787.1"/>
    </source>
</evidence>
<dbReference type="AlphaFoldDB" id="A0A2N5Y064"/>
<evidence type="ECO:0000256" key="1">
    <source>
        <dbReference type="ARBA" id="ARBA00023015"/>
    </source>
</evidence>
<dbReference type="SMART" id="SM00895">
    <property type="entry name" value="FCD"/>
    <property type="match status" value="1"/>
</dbReference>
<keyword evidence="1" id="KW-0805">Transcription regulation</keyword>
<name>A0A2N5Y064_9GAMM</name>
<dbReference type="CDD" id="cd07377">
    <property type="entry name" value="WHTH_GntR"/>
    <property type="match status" value="1"/>
</dbReference>
<dbReference type="Gene3D" id="1.10.10.10">
    <property type="entry name" value="Winged helix-like DNA-binding domain superfamily/Winged helix DNA-binding domain"/>
    <property type="match status" value="1"/>
</dbReference>
<feature type="compositionally biased region" description="Basic residues" evidence="4">
    <location>
        <begin position="1"/>
        <end position="13"/>
    </location>
</feature>
<dbReference type="InterPro" id="IPR011711">
    <property type="entry name" value="GntR_C"/>
</dbReference>
<dbReference type="InterPro" id="IPR036388">
    <property type="entry name" value="WH-like_DNA-bd_sf"/>
</dbReference>
<dbReference type="GO" id="GO:0003677">
    <property type="term" value="F:DNA binding"/>
    <property type="evidence" value="ECO:0007669"/>
    <property type="project" value="UniProtKB-KW"/>
</dbReference>
<dbReference type="SMART" id="SM00345">
    <property type="entry name" value="HTH_GNTR"/>
    <property type="match status" value="1"/>
</dbReference>
<dbReference type="GO" id="GO:0003700">
    <property type="term" value="F:DNA-binding transcription factor activity"/>
    <property type="evidence" value="ECO:0007669"/>
    <property type="project" value="InterPro"/>
</dbReference>
<organism evidence="6 7">
    <name type="scientific">Kineobactrum sediminis</name>
    <dbReference type="NCBI Taxonomy" id="1905677"/>
    <lineage>
        <taxon>Bacteria</taxon>
        <taxon>Pseudomonadati</taxon>
        <taxon>Pseudomonadota</taxon>
        <taxon>Gammaproteobacteria</taxon>
        <taxon>Cellvibrionales</taxon>
        <taxon>Halieaceae</taxon>
        <taxon>Kineobactrum</taxon>
    </lineage>
</organism>
<evidence type="ECO:0000313" key="7">
    <source>
        <dbReference type="Proteomes" id="UP000234845"/>
    </source>
</evidence>
<dbReference type="Pfam" id="PF00392">
    <property type="entry name" value="GntR"/>
    <property type="match status" value="1"/>
</dbReference>
<dbReference type="SUPFAM" id="SSF48008">
    <property type="entry name" value="GntR ligand-binding domain-like"/>
    <property type="match status" value="1"/>
</dbReference>
<dbReference type="InterPro" id="IPR000524">
    <property type="entry name" value="Tscrpt_reg_HTH_GntR"/>
</dbReference>
<evidence type="ECO:0000256" key="3">
    <source>
        <dbReference type="ARBA" id="ARBA00023163"/>
    </source>
</evidence>
<accession>A0A2N5Y064</accession>
<keyword evidence="2" id="KW-0238">DNA-binding</keyword>
<dbReference type="PANTHER" id="PTHR43537:SF24">
    <property type="entry name" value="GLUCONATE OPERON TRANSCRIPTIONAL REPRESSOR"/>
    <property type="match status" value="1"/>
</dbReference>
<evidence type="ECO:0000256" key="4">
    <source>
        <dbReference type="SAM" id="MobiDB-lite"/>
    </source>
</evidence>
<reference evidence="7" key="1">
    <citation type="submission" date="2017-11" db="EMBL/GenBank/DDBJ databases">
        <title>The draft genome sequence of Chromatocurvus sp. F02.</title>
        <authorList>
            <person name="Du Z.-J."/>
            <person name="Chang Y.-Q."/>
        </authorList>
    </citation>
    <scope>NUCLEOTIDE SEQUENCE [LARGE SCALE GENOMIC DNA]</scope>
    <source>
        <strain evidence="7">F02</strain>
    </source>
</reference>
<evidence type="ECO:0000256" key="2">
    <source>
        <dbReference type="ARBA" id="ARBA00023125"/>
    </source>
</evidence>
<sequence length="265" mass="30067">MHLHQRRTSHQRGSRGASSVLEDMTANRNNETGVRGSTEAVDPGKSVSSPRRVMEAILSGIKKGRYVPGQRLIEADLTRELKVSRGPVREAFKRLAGEGVLVLNKHRGAFVRAQSRDEVRDMMCVLEVLAGLAAKLAARHINEGDNRQRLQEAFESAMHEGEEGETLAFLDERRRFYDTLYDIGRNRELQHMVPRMQISLLRLQFQAFVSRKQHESQLKELHAIVEAVMEGDSKKAERTARAHLRRRRLSLTTLPDDAYAAATQH</sequence>
<dbReference type="SUPFAM" id="SSF46785">
    <property type="entry name" value="Winged helix' DNA-binding domain"/>
    <property type="match status" value="1"/>
</dbReference>